<dbReference type="Gene3D" id="2.40.30.10">
    <property type="entry name" value="Translation factors"/>
    <property type="match status" value="1"/>
</dbReference>
<dbReference type="CDD" id="cd06193">
    <property type="entry name" value="siderophore_interacting"/>
    <property type="match status" value="1"/>
</dbReference>
<dbReference type="Pfam" id="PF04954">
    <property type="entry name" value="SIP"/>
    <property type="match status" value="1"/>
</dbReference>
<accession>M0QFD8</accession>
<dbReference type="GO" id="GO:0016491">
    <property type="term" value="F:oxidoreductase activity"/>
    <property type="evidence" value="ECO:0007669"/>
    <property type="project" value="InterPro"/>
</dbReference>
<keyword evidence="3" id="KW-1185">Reference proteome</keyword>
<organism evidence="2 3">
    <name type="scientific">Gordonia soli NBRC 108243</name>
    <dbReference type="NCBI Taxonomy" id="1223545"/>
    <lineage>
        <taxon>Bacteria</taxon>
        <taxon>Bacillati</taxon>
        <taxon>Actinomycetota</taxon>
        <taxon>Actinomycetes</taxon>
        <taxon>Mycobacteriales</taxon>
        <taxon>Gordoniaceae</taxon>
        <taxon>Gordonia</taxon>
    </lineage>
</organism>
<evidence type="ECO:0000313" key="3">
    <source>
        <dbReference type="Proteomes" id="UP000011666"/>
    </source>
</evidence>
<evidence type="ECO:0000313" key="2">
    <source>
        <dbReference type="EMBL" id="GAC67315.1"/>
    </source>
</evidence>
<comment type="caution">
    <text evidence="2">The sequence shown here is derived from an EMBL/GenBank/DDBJ whole genome shotgun (WGS) entry which is preliminary data.</text>
</comment>
<name>M0QFD8_9ACTN</name>
<dbReference type="Proteomes" id="UP000011666">
    <property type="component" value="Unassembled WGS sequence"/>
</dbReference>
<feature type="domain" description="FAD-binding FR-type" evidence="1">
    <location>
        <begin position="4"/>
        <end position="127"/>
    </location>
</feature>
<dbReference type="PANTHER" id="PTHR30157:SF0">
    <property type="entry name" value="NADPH-DEPENDENT FERRIC-CHELATE REDUCTASE"/>
    <property type="match status" value="1"/>
</dbReference>
<dbReference type="InterPro" id="IPR039261">
    <property type="entry name" value="FNR_nucleotide-bd"/>
</dbReference>
<dbReference type="STRING" id="1223545.GS4_07_00640"/>
<dbReference type="PROSITE" id="PS51384">
    <property type="entry name" value="FAD_FR"/>
    <property type="match status" value="1"/>
</dbReference>
<dbReference type="InterPro" id="IPR017938">
    <property type="entry name" value="Riboflavin_synthase-like_b-brl"/>
</dbReference>
<dbReference type="eggNOG" id="COG2375">
    <property type="taxonomic scope" value="Bacteria"/>
</dbReference>
<dbReference type="InterPro" id="IPR017927">
    <property type="entry name" value="FAD-bd_FR_type"/>
</dbReference>
<evidence type="ECO:0000259" key="1">
    <source>
        <dbReference type="PROSITE" id="PS51384"/>
    </source>
</evidence>
<dbReference type="AlphaFoldDB" id="M0QFD8"/>
<sequence length="293" mass="32412">MVAMGYSFARVTATEDLNPRLRRVRLDVADPDALGLPDQGDEAVGIYFPTDGRRPPEMENRDGAWGYFDEPIPPGRNYSVRALDPATREMVVDFVIHDHGVATTWAREASIDDEVVLAHGRGWYRPPTDAAWQLLVADLAGLPALARIIEELPTGTAATAIVEVVDESDLDYLPRRDDVEVRAVIEGGNGHGASALPSAVADFDHPEGPGYCWFAAEASASRAVRKQLRREFGWQREQYDIIGYWRFDGEAWAKRYAEHGTELLEVYQRAIADGKGEKAASEEFDAALERAGL</sequence>
<dbReference type="InterPro" id="IPR007037">
    <property type="entry name" value="SIP_rossman_dom"/>
</dbReference>
<dbReference type="Gene3D" id="3.40.50.80">
    <property type="entry name" value="Nucleotide-binding domain of ferredoxin-NADP reductase (FNR) module"/>
    <property type="match status" value="1"/>
</dbReference>
<reference evidence="2 3" key="1">
    <citation type="submission" date="2013-01" db="EMBL/GenBank/DDBJ databases">
        <title>Whole genome shotgun sequence of Gordonia soli NBRC 108243.</title>
        <authorList>
            <person name="Isaki-Nakamura S."/>
            <person name="Hosoyama A."/>
            <person name="Tsuchikane K."/>
            <person name="Ando Y."/>
            <person name="Baba S."/>
            <person name="Ohji S."/>
            <person name="Hamada M."/>
            <person name="Tamura T."/>
            <person name="Yamazoe A."/>
            <person name="Yamazaki S."/>
            <person name="Fujita N."/>
        </authorList>
    </citation>
    <scope>NUCLEOTIDE SEQUENCE [LARGE SCALE GENOMIC DNA]</scope>
    <source>
        <strain evidence="2 3">NBRC 108243</strain>
    </source>
</reference>
<dbReference type="EMBL" id="BANX01000007">
    <property type="protein sequence ID" value="GAC67315.1"/>
    <property type="molecule type" value="Genomic_DNA"/>
</dbReference>
<dbReference type="InterPro" id="IPR039374">
    <property type="entry name" value="SIP_fam"/>
</dbReference>
<dbReference type="SUPFAM" id="SSF63380">
    <property type="entry name" value="Riboflavin synthase domain-like"/>
    <property type="match status" value="1"/>
</dbReference>
<dbReference type="Pfam" id="PF08021">
    <property type="entry name" value="FAD_binding_9"/>
    <property type="match status" value="1"/>
</dbReference>
<protein>
    <submittedName>
        <fullName evidence="2">Putative siderophore-interacting protein</fullName>
    </submittedName>
</protein>
<dbReference type="PANTHER" id="PTHR30157">
    <property type="entry name" value="FERRIC REDUCTASE, NADPH-DEPENDENT"/>
    <property type="match status" value="1"/>
</dbReference>
<gene>
    <name evidence="2" type="ORF">GS4_07_00640</name>
</gene>
<proteinExistence type="predicted"/>
<dbReference type="InterPro" id="IPR013113">
    <property type="entry name" value="SIP_FAD-bd"/>
</dbReference>